<reference evidence="1 2" key="1">
    <citation type="submission" date="2017-05" db="EMBL/GenBank/DDBJ databases">
        <title>Genomic insights into alkan degradation activity of Oleiphilus messinensis.</title>
        <authorList>
            <person name="Kozyavkin S.A."/>
            <person name="Slesarev A.I."/>
            <person name="Golyshin P.N."/>
            <person name="Korzhenkov A."/>
            <person name="Golyshina O.N."/>
            <person name="Toshchakov S.V."/>
        </authorList>
    </citation>
    <scope>NUCLEOTIDE SEQUENCE [LARGE SCALE GENOMIC DNA]</scope>
    <source>
        <strain evidence="1 2">ME102</strain>
    </source>
</reference>
<proteinExistence type="predicted"/>
<organism evidence="1 2">
    <name type="scientific">Oleiphilus messinensis</name>
    <dbReference type="NCBI Taxonomy" id="141451"/>
    <lineage>
        <taxon>Bacteria</taxon>
        <taxon>Pseudomonadati</taxon>
        <taxon>Pseudomonadota</taxon>
        <taxon>Gammaproteobacteria</taxon>
        <taxon>Oceanospirillales</taxon>
        <taxon>Oleiphilaceae</taxon>
        <taxon>Oleiphilus</taxon>
    </lineage>
</organism>
<dbReference type="AlphaFoldDB" id="A0A1Y0I4D1"/>
<evidence type="ECO:0000313" key="2">
    <source>
        <dbReference type="Proteomes" id="UP000196027"/>
    </source>
</evidence>
<keyword evidence="2" id="KW-1185">Reference proteome</keyword>
<dbReference type="EMBL" id="CP021425">
    <property type="protein sequence ID" value="ARU54314.1"/>
    <property type="molecule type" value="Genomic_DNA"/>
</dbReference>
<dbReference type="KEGG" id="ome:OLMES_0207"/>
<sequence>MAELLMCTRADSPSNLLAENKDLLKSFCATNSLRNTSLLQPYTPYLIPSNFFNRTSIISPLSELSRNERQLLTHTIQQFGDLTVAISDFYNDMFLGGKKADWQSASGAALGAYNDRVSAFTRSLNRYQETLIALRKAKLAKEPKLTLANLEVQVRSAYGNLNQHFQREMVQYTKNISSKRGSVLSNVDRGVNIAKDSRHVTKLQLSSTQQMQNLSRFSKGLSYVGKSIVVLDAAGRSGNVVKDYREGNDWQKTAVQESVSMSAGVIAGSIVSKATVAGLTILLGTTPVGWAIAISAGLAAGFLAGYTMSEVGKDIATQLYDWSSSIDWFD</sequence>
<gene>
    <name evidence="1" type="ORF">OLMES_0207</name>
</gene>
<dbReference type="RefSeq" id="WP_087459530.1">
    <property type="nucleotide sequence ID" value="NZ_CP021425.1"/>
</dbReference>
<accession>A0A1Y0I4D1</accession>
<protein>
    <submittedName>
        <fullName evidence="1">Uncharacterized protein</fullName>
    </submittedName>
</protein>
<dbReference type="Proteomes" id="UP000196027">
    <property type="component" value="Chromosome"/>
</dbReference>
<dbReference type="OrthoDB" id="6398263at2"/>
<evidence type="ECO:0000313" key="1">
    <source>
        <dbReference type="EMBL" id="ARU54314.1"/>
    </source>
</evidence>
<name>A0A1Y0I4D1_9GAMM</name>